<evidence type="ECO:0000313" key="2">
    <source>
        <dbReference type="EnsemblPlants" id="ONIVA10G12620.1"/>
    </source>
</evidence>
<dbReference type="Proteomes" id="UP000006591">
    <property type="component" value="Chromosome 10"/>
</dbReference>
<dbReference type="OMA" id="IGTIIWY"/>
<name>A0A0E0IT98_ORYNI</name>
<dbReference type="PANTHER" id="PTHR33127">
    <property type="entry name" value="TRANSMEMBRANE PROTEIN"/>
    <property type="match status" value="1"/>
</dbReference>
<dbReference type="eggNOG" id="KOG0001">
    <property type="taxonomic scope" value="Eukaryota"/>
</dbReference>
<dbReference type="InterPro" id="IPR005174">
    <property type="entry name" value="KIB1-4_b-propeller"/>
</dbReference>
<accession>A0A0E0IT98</accession>
<proteinExistence type="predicted"/>
<evidence type="ECO:0000313" key="3">
    <source>
        <dbReference type="Proteomes" id="UP000006591"/>
    </source>
</evidence>
<feature type="domain" description="KIB1-4 beta-propeller" evidence="1">
    <location>
        <begin position="2"/>
        <end position="161"/>
    </location>
</feature>
<dbReference type="AlphaFoldDB" id="A0A0E0IT98"/>
<dbReference type="HOGENOM" id="CLU_1491321_0_0_1"/>
<protein>
    <recommendedName>
        <fullName evidence="1">KIB1-4 beta-propeller domain-containing protein</fullName>
    </recommendedName>
</protein>
<dbReference type="STRING" id="4536.A0A0E0IT98"/>
<dbReference type="EnsemblPlants" id="ONIVA10G12620.1">
    <property type="protein sequence ID" value="ONIVA10G12620.1"/>
    <property type="gene ID" value="ONIVA10G12620"/>
</dbReference>
<evidence type="ECO:0000259" key="1">
    <source>
        <dbReference type="Pfam" id="PF03478"/>
    </source>
</evidence>
<dbReference type="PANTHER" id="PTHR33127:SF4">
    <property type="entry name" value="OS03G0779600 PROTEIN"/>
    <property type="match status" value="1"/>
</dbReference>
<reference evidence="2" key="1">
    <citation type="submission" date="2015-04" db="UniProtKB">
        <authorList>
            <consortium name="EnsemblPlants"/>
        </authorList>
    </citation>
    <scope>IDENTIFICATION</scope>
    <source>
        <strain evidence="2">SL10</strain>
    </source>
</reference>
<keyword evidence="3" id="KW-1185">Reference proteome</keyword>
<dbReference type="Gramene" id="ONIVA10G12620.1">
    <property type="protein sequence ID" value="ONIVA10G12620.1"/>
    <property type="gene ID" value="ONIVA10G12620"/>
</dbReference>
<reference evidence="2" key="2">
    <citation type="submission" date="2018-04" db="EMBL/GenBank/DDBJ databases">
        <title>OnivRS2 (Oryza nivara Reference Sequence Version 2).</title>
        <authorList>
            <person name="Zhang J."/>
            <person name="Kudrna D."/>
            <person name="Lee S."/>
            <person name="Talag J."/>
            <person name="Rajasekar S."/>
            <person name="Welchert J."/>
            <person name="Hsing Y.-I."/>
            <person name="Wing R.A."/>
        </authorList>
    </citation>
    <scope>NUCLEOTIDE SEQUENCE [LARGE SCALE GENOMIC DNA]</scope>
</reference>
<sequence length="181" mass="20219">MCTALLYCKPTMPGCVVFLVEPVGTIIYLHVGEEDGEWTRHEYDIGTQPLDPPIDGKDHEKVPICSIAAFQGKFYFNGDFESIGVLEFSPEPTFSSITITDPIIGGLGVVGMANVYLVESLDELYMVCQMYDSDMETIYDVTVYRMDFLKQQWCVAEDIGGHGDSYKKFALVDSPGPETDW</sequence>
<organism evidence="2">
    <name type="scientific">Oryza nivara</name>
    <name type="common">Indian wild rice</name>
    <name type="synonym">Oryza sativa f. spontanea</name>
    <dbReference type="NCBI Taxonomy" id="4536"/>
    <lineage>
        <taxon>Eukaryota</taxon>
        <taxon>Viridiplantae</taxon>
        <taxon>Streptophyta</taxon>
        <taxon>Embryophyta</taxon>
        <taxon>Tracheophyta</taxon>
        <taxon>Spermatophyta</taxon>
        <taxon>Magnoliopsida</taxon>
        <taxon>Liliopsida</taxon>
        <taxon>Poales</taxon>
        <taxon>Poaceae</taxon>
        <taxon>BOP clade</taxon>
        <taxon>Oryzoideae</taxon>
        <taxon>Oryzeae</taxon>
        <taxon>Oryzinae</taxon>
        <taxon>Oryza</taxon>
    </lineage>
</organism>
<dbReference type="Pfam" id="PF03478">
    <property type="entry name" value="Beta-prop_KIB1-4"/>
    <property type="match status" value="1"/>
</dbReference>